<protein>
    <submittedName>
        <fullName evidence="1">Uncharacterized protein</fullName>
    </submittedName>
</protein>
<keyword evidence="2" id="KW-1185">Reference proteome</keyword>
<evidence type="ECO:0000313" key="1">
    <source>
        <dbReference type="EMBL" id="CAL1413871.1"/>
    </source>
</evidence>
<accession>A0AAV2GSU0</accession>
<reference evidence="1 2" key="1">
    <citation type="submission" date="2024-04" db="EMBL/GenBank/DDBJ databases">
        <authorList>
            <person name="Fracassetti M."/>
        </authorList>
    </citation>
    <scope>NUCLEOTIDE SEQUENCE [LARGE SCALE GENOMIC DNA]</scope>
</reference>
<evidence type="ECO:0000313" key="2">
    <source>
        <dbReference type="Proteomes" id="UP001497516"/>
    </source>
</evidence>
<dbReference type="EMBL" id="OZ034822">
    <property type="protein sequence ID" value="CAL1413871.1"/>
    <property type="molecule type" value="Genomic_DNA"/>
</dbReference>
<proteinExistence type="predicted"/>
<gene>
    <name evidence="1" type="ORF">LTRI10_LOCUS53069</name>
</gene>
<organism evidence="1 2">
    <name type="scientific">Linum trigynum</name>
    <dbReference type="NCBI Taxonomy" id="586398"/>
    <lineage>
        <taxon>Eukaryota</taxon>
        <taxon>Viridiplantae</taxon>
        <taxon>Streptophyta</taxon>
        <taxon>Embryophyta</taxon>
        <taxon>Tracheophyta</taxon>
        <taxon>Spermatophyta</taxon>
        <taxon>Magnoliopsida</taxon>
        <taxon>eudicotyledons</taxon>
        <taxon>Gunneridae</taxon>
        <taxon>Pentapetalae</taxon>
        <taxon>rosids</taxon>
        <taxon>fabids</taxon>
        <taxon>Malpighiales</taxon>
        <taxon>Linaceae</taxon>
        <taxon>Linum</taxon>
    </lineage>
</organism>
<sequence>MPLYERQIRLQSYQCAYWSASSKMSVCQCQRLLFDIYYESDVNSNGRVNSLSSQRAGIKLQHILRAIGSSDSDSQLIFDSLAGRNLPSTSSSCSRSRRQYAYAGMVGAEVDVDHCAQSNDEYVLVADL</sequence>
<dbReference type="AlphaFoldDB" id="A0AAV2GSU0"/>
<dbReference type="Proteomes" id="UP001497516">
    <property type="component" value="Chromosome 9"/>
</dbReference>
<name>A0AAV2GSU0_9ROSI</name>